<evidence type="ECO:0000313" key="1">
    <source>
        <dbReference type="EMBL" id="GGG81716.1"/>
    </source>
</evidence>
<evidence type="ECO:0000313" key="2">
    <source>
        <dbReference type="Proteomes" id="UP000600247"/>
    </source>
</evidence>
<accession>A0A917HJP0</accession>
<sequence length="190" mass="20934">MNDTVVSPIGKVLLNHLPQYYEDVRESRIICQTEGVELDSLESASAGVLSQRFVDSATWGLQRWEKELGIAASASQPLEQRRAVIRSRIRGAGTVRGQLIKSVAEAYYGGMVDVSVKSEQYQVIVRFVSKVGVPPNLDDLKAAIDEIIPSHLTVKYAFRYLLIKDINLLLTLNELEATPLSNFVGGSDNG</sequence>
<dbReference type="AlphaFoldDB" id="A0A917HJP0"/>
<proteinExistence type="predicted"/>
<organism evidence="1 2">
    <name type="scientific">Paenibacillus radicis</name>
    <name type="common">ex Gao et al. 2016</name>
    <dbReference type="NCBI Taxonomy" id="1737354"/>
    <lineage>
        <taxon>Bacteria</taxon>
        <taxon>Bacillati</taxon>
        <taxon>Bacillota</taxon>
        <taxon>Bacilli</taxon>
        <taxon>Bacillales</taxon>
        <taxon>Paenibacillaceae</taxon>
        <taxon>Paenibacillus</taxon>
    </lineage>
</organism>
<dbReference type="Pfam" id="PF10076">
    <property type="entry name" value="Phage_Mu_Gp48"/>
    <property type="match status" value="1"/>
</dbReference>
<gene>
    <name evidence="1" type="ORF">GCM10010918_43780</name>
</gene>
<dbReference type="Proteomes" id="UP000600247">
    <property type="component" value="Unassembled WGS sequence"/>
</dbReference>
<reference evidence="1 2" key="1">
    <citation type="journal article" date="2014" name="Int. J. Syst. Evol. Microbiol.">
        <title>Complete genome sequence of Corynebacterium casei LMG S-19264T (=DSM 44701T), isolated from a smear-ripened cheese.</title>
        <authorList>
            <consortium name="US DOE Joint Genome Institute (JGI-PGF)"/>
            <person name="Walter F."/>
            <person name="Albersmeier A."/>
            <person name="Kalinowski J."/>
            <person name="Ruckert C."/>
        </authorList>
    </citation>
    <scope>NUCLEOTIDE SEQUENCE [LARGE SCALE GENOMIC DNA]</scope>
    <source>
        <strain evidence="1 2">CGMCC 1.15286</strain>
    </source>
</reference>
<dbReference type="EMBL" id="BMHY01000010">
    <property type="protein sequence ID" value="GGG81716.1"/>
    <property type="molecule type" value="Genomic_DNA"/>
</dbReference>
<dbReference type="InterPro" id="IPR018755">
    <property type="entry name" value="Phage_Mu_Gp48"/>
</dbReference>
<protein>
    <recommendedName>
        <fullName evidence="3">Phage portal protein</fullName>
    </recommendedName>
</protein>
<dbReference type="RefSeq" id="WP_188891386.1">
    <property type="nucleotide sequence ID" value="NZ_BMHY01000010.1"/>
</dbReference>
<name>A0A917HJP0_9BACL</name>
<comment type="caution">
    <text evidence="1">The sequence shown here is derived from an EMBL/GenBank/DDBJ whole genome shotgun (WGS) entry which is preliminary data.</text>
</comment>
<evidence type="ECO:0008006" key="3">
    <source>
        <dbReference type="Google" id="ProtNLM"/>
    </source>
</evidence>
<keyword evidence="2" id="KW-1185">Reference proteome</keyword>